<evidence type="ECO:0000259" key="6">
    <source>
        <dbReference type="Pfam" id="PF01699"/>
    </source>
</evidence>
<comment type="subcellular location">
    <subcellularLocation>
        <location evidence="1">Membrane</location>
        <topology evidence="1">Multi-pass membrane protein</topology>
    </subcellularLocation>
</comment>
<evidence type="ECO:0000256" key="5">
    <source>
        <dbReference type="SAM" id="Phobius"/>
    </source>
</evidence>
<feature type="transmembrane region" description="Helical" evidence="5">
    <location>
        <begin position="208"/>
        <end position="231"/>
    </location>
</feature>
<feature type="transmembrane region" description="Helical" evidence="5">
    <location>
        <begin position="73"/>
        <end position="97"/>
    </location>
</feature>
<dbReference type="InterPro" id="IPR004837">
    <property type="entry name" value="NaCa_Exmemb"/>
</dbReference>
<keyword evidence="8" id="KW-1185">Reference proteome</keyword>
<feature type="transmembrane region" description="Helical" evidence="5">
    <location>
        <begin position="39"/>
        <end position="61"/>
    </location>
</feature>
<feature type="transmembrane region" description="Helical" evidence="5">
    <location>
        <begin position="109"/>
        <end position="129"/>
    </location>
</feature>
<dbReference type="STRING" id="999630.TUZN_0410"/>
<name>F2L2W8_THEU7</name>
<evidence type="ECO:0000256" key="4">
    <source>
        <dbReference type="ARBA" id="ARBA00023136"/>
    </source>
</evidence>
<dbReference type="GO" id="GO:0016020">
    <property type="term" value="C:membrane"/>
    <property type="evidence" value="ECO:0007669"/>
    <property type="project" value="UniProtKB-SubCell"/>
</dbReference>
<dbReference type="AlphaFoldDB" id="F2L2W8"/>
<feature type="domain" description="Sodium/calcium exchanger membrane region" evidence="6">
    <location>
        <begin position="176"/>
        <end position="280"/>
    </location>
</feature>
<evidence type="ECO:0000313" key="7">
    <source>
        <dbReference type="EMBL" id="AEA11906.1"/>
    </source>
</evidence>
<dbReference type="eggNOG" id="arCOG02881">
    <property type="taxonomic scope" value="Archaea"/>
</dbReference>
<dbReference type="EMBL" id="CP002590">
    <property type="protein sequence ID" value="AEA11906.1"/>
    <property type="molecule type" value="Genomic_DNA"/>
</dbReference>
<feature type="transmembrane region" description="Helical" evidence="5">
    <location>
        <begin position="135"/>
        <end position="156"/>
    </location>
</feature>
<organism evidence="7 8">
    <name type="scientific">Thermoproteus uzoniensis (strain 768-20)</name>
    <dbReference type="NCBI Taxonomy" id="999630"/>
    <lineage>
        <taxon>Archaea</taxon>
        <taxon>Thermoproteota</taxon>
        <taxon>Thermoprotei</taxon>
        <taxon>Thermoproteales</taxon>
        <taxon>Thermoproteaceae</taxon>
        <taxon>Thermoproteus</taxon>
    </lineage>
</organism>
<evidence type="ECO:0000256" key="1">
    <source>
        <dbReference type="ARBA" id="ARBA00004141"/>
    </source>
</evidence>
<dbReference type="Pfam" id="PF01699">
    <property type="entry name" value="Na_Ca_ex"/>
    <property type="match status" value="2"/>
</dbReference>
<evidence type="ECO:0000256" key="3">
    <source>
        <dbReference type="ARBA" id="ARBA00022989"/>
    </source>
</evidence>
<proteinExistence type="predicted"/>
<dbReference type="Gene3D" id="1.20.1420.30">
    <property type="entry name" value="NCX, central ion-binding region"/>
    <property type="match status" value="2"/>
</dbReference>
<feature type="transmembrane region" description="Helical" evidence="5">
    <location>
        <begin position="252"/>
        <end position="282"/>
    </location>
</feature>
<keyword evidence="2 5" id="KW-0812">Transmembrane</keyword>
<reference evidence="7 8" key="1">
    <citation type="journal article" date="2011" name="J. Bacteriol.">
        <title>Complete genome sequence of the thermoacidophilic crenarchaeon Thermoproteus uzoniensis 768-20.</title>
        <authorList>
            <person name="Mardanov A.V."/>
            <person name="Gumerov V.M."/>
            <person name="Beletsky A.V."/>
            <person name="Prokofeva M.I."/>
            <person name="Bonch-Osmolovskaya E.A."/>
            <person name="Ravin N.V."/>
            <person name="Skryabin K.G."/>
        </authorList>
    </citation>
    <scope>NUCLEOTIDE SEQUENCE [LARGE SCALE GENOMIC DNA]</scope>
    <source>
        <strain evidence="7 8">768-20</strain>
    </source>
</reference>
<dbReference type="GO" id="GO:0055085">
    <property type="term" value="P:transmembrane transport"/>
    <property type="evidence" value="ECO:0007669"/>
    <property type="project" value="InterPro"/>
</dbReference>
<gene>
    <name evidence="7" type="ordered locus">TUZN_0410</name>
</gene>
<evidence type="ECO:0000313" key="8">
    <source>
        <dbReference type="Proteomes" id="UP000008138"/>
    </source>
</evidence>
<sequence>MISVVEIIGGMALTIAAGLLVEQLVYYFSARTGRSTAGVAMIVAPVITSSPELAVFLIALLQGKADVAWGSIVAQPFMASTIIYPVVLVVSAIFWALRRRSTPVPHVHRRVALPLLAFTIPLVPILFLHPERYGLYGRLYGALILAAYFAYAGRALGGKAEAGESPRLYLRNPVLQTAASVAAMYLGGEWLVGGITGLGASLGLDETALAVVLVPVATVLPESIAGLVFVARGKDDEGVGVIVGEKALYGTFYPGLAMALGIYTLEPAAATALIIAVVISLLEAAAVWRGYFGLTAPLGLAGYVWYLHHL</sequence>
<dbReference type="Proteomes" id="UP000008138">
    <property type="component" value="Chromosome"/>
</dbReference>
<accession>F2L2W8</accession>
<protein>
    <submittedName>
        <fullName evidence="7">Sodium/calcium exchanger membrane region</fullName>
    </submittedName>
</protein>
<dbReference type="InterPro" id="IPR044880">
    <property type="entry name" value="NCX_ion-bd_dom_sf"/>
</dbReference>
<keyword evidence="4 5" id="KW-0472">Membrane</keyword>
<evidence type="ECO:0000256" key="2">
    <source>
        <dbReference type="ARBA" id="ARBA00022692"/>
    </source>
</evidence>
<keyword evidence="3 5" id="KW-1133">Transmembrane helix</keyword>
<feature type="transmembrane region" description="Helical" evidence="5">
    <location>
        <begin position="288"/>
        <end position="307"/>
    </location>
</feature>
<dbReference type="KEGG" id="tuz:TUZN_0410"/>
<feature type="domain" description="Sodium/calcium exchanger membrane region" evidence="6">
    <location>
        <begin position="7"/>
        <end position="152"/>
    </location>
</feature>
<dbReference type="RefSeq" id="WP_013679242.1">
    <property type="nucleotide sequence ID" value="NC_015315.1"/>
</dbReference>
<dbReference type="GeneID" id="10359955"/>
<feature type="transmembrane region" description="Helical" evidence="5">
    <location>
        <begin position="6"/>
        <end position="27"/>
    </location>
</feature>
<reference key="2">
    <citation type="submission" date="2011-03" db="EMBL/GenBank/DDBJ databases">
        <title>Complete genome sequence of the thermoacidophilic crenarchaeon Thermoproteus uzoniensis 768-20.</title>
        <authorList>
            <person name="Mardanov A.V."/>
            <person name="Gumerov V.M."/>
            <person name="Beletsky A.V."/>
            <person name="Prokofeva M.I."/>
            <person name="Bonch-Osmolovskaya E.A."/>
            <person name="Ravin N.V."/>
            <person name="Skryabin K.G."/>
        </authorList>
    </citation>
    <scope>NUCLEOTIDE SEQUENCE</scope>
    <source>
        <strain>768-20</strain>
    </source>
</reference>
<dbReference type="HOGENOM" id="CLU_072251_0_0_2"/>